<evidence type="ECO:0000313" key="4">
    <source>
        <dbReference type="RefSeq" id="XP_038983326.1"/>
    </source>
</evidence>
<proteinExistence type="predicted"/>
<dbReference type="RefSeq" id="XP_038983329.1">
    <property type="nucleotide sequence ID" value="XM_039127401.1"/>
</dbReference>
<dbReference type="GeneID" id="120103888"/>
<name>A0A8B9A9G8_PHODC</name>
<evidence type="ECO:0000313" key="7">
    <source>
        <dbReference type="RefSeq" id="XP_038983329.1"/>
    </source>
</evidence>
<dbReference type="RefSeq" id="XP_038983326.1">
    <property type="nucleotide sequence ID" value="XM_039127398.1"/>
</dbReference>
<dbReference type="InterPro" id="IPR018289">
    <property type="entry name" value="MULE_transposase_dom"/>
</dbReference>
<keyword evidence="3" id="KW-1185">Reference proteome</keyword>
<dbReference type="Pfam" id="PF10551">
    <property type="entry name" value="MULE"/>
    <property type="match status" value="1"/>
</dbReference>
<feature type="domain" description="MULE transposase" evidence="2">
    <location>
        <begin position="387"/>
        <end position="485"/>
    </location>
</feature>
<sequence length="589" mass="67432">MMASKNSSSPVLMAICCYGSEAVIISICEDTTLDQIFKEIVERWRHLSSTMIEIKFYIPNKSRMLVTLMSDKDVHNMHQIHVNLNAAVIEMVVTHSPSLIEAADVVINTRYSIFEILFCSFEAKRTLISVLKLCLSFCMDSGSSHGAEISWRSKNISKSSSSNFVQVVKETKAAIEEEGSQRNSLDAWKSCIEGVGQEFRNVETLRDSIRNFCIANCRDFVFMKNDRERVTVECAYEECEWHIHASRLGNGEKFAIKKMNGNHTCGGGMQVRSHPKASKRWVSNIVKDKLQDMPLYKPTDIVKDIRREYGVQLPYHQAWHGKELAMKEIYGDRSLSYDRIRWYCDAIVQTNPGSITKYETIEGRFRRLFICFHASLLGFIKGCRPLIFMDGTFIKHKNGGVLLGATAKDGNDDMFPIAYGVVDTETDENWEWFCQIFKEAIHSCSAYHGQKFTFMTDRHQGIIKSVPKYFPGCYHSYCIRHVKENFKNQVLVHYRAADRKRLLDLVNAVAYTPRLNVFQKLIGKLTSEAPGASTFLLHANPEHWANAIFPGPRWGTMTSNVAECFNSWILEARHLPIPHMVDHIRLQIM</sequence>
<dbReference type="Proteomes" id="UP000228380">
    <property type="component" value="Chromosome 6"/>
</dbReference>
<dbReference type="PANTHER" id="PTHR31973">
    <property type="entry name" value="POLYPROTEIN, PUTATIVE-RELATED"/>
    <property type="match status" value="1"/>
</dbReference>
<accession>A0A8B9A9G8</accession>
<evidence type="ECO:0000313" key="6">
    <source>
        <dbReference type="RefSeq" id="XP_038983328.1"/>
    </source>
</evidence>
<evidence type="ECO:0000313" key="3">
    <source>
        <dbReference type="Proteomes" id="UP000228380"/>
    </source>
</evidence>
<feature type="domain" description="Transposase MuDR plant" evidence="1">
    <location>
        <begin position="194"/>
        <end position="256"/>
    </location>
</feature>
<protein>
    <submittedName>
        <fullName evidence="4 5">Uncharacterized protein LOC120103888 isoform X1</fullName>
    </submittedName>
</protein>
<evidence type="ECO:0000259" key="2">
    <source>
        <dbReference type="Pfam" id="PF10551"/>
    </source>
</evidence>
<organism evidence="3 4">
    <name type="scientific">Phoenix dactylifera</name>
    <name type="common">Date palm</name>
    <dbReference type="NCBI Taxonomy" id="42345"/>
    <lineage>
        <taxon>Eukaryota</taxon>
        <taxon>Viridiplantae</taxon>
        <taxon>Streptophyta</taxon>
        <taxon>Embryophyta</taxon>
        <taxon>Tracheophyta</taxon>
        <taxon>Spermatophyta</taxon>
        <taxon>Magnoliopsida</taxon>
        <taxon>Liliopsida</taxon>
        <taxon>Arecaceae</taxon>
        <taxon>Coryphoideae</taxon>
        <taxon>Phoeniceae</taxon>
        <taxon>Phoenix</taxon>
    </lineage>
</organism>
<dbReference type="RefSeq" id="XP_038983328.1">
    <property type="nucleotide sequence ID" value="XM_039127400.1"/>
</dbReference>
<dbReference type="KEGG" id="pda:120103888"/>
<evidence type="ECO:0000259" key="1">
    <source>
        <dbReference type="Pfam" id="PF03108"/>
    </source>
</evidence>
<reference evidence="3" key="1">
    <citation type="journal article" date="2019" name="Nat. Commun.">
        <title>Genome-wide association mapping of date palm fruit traits.</title>
        <authorList>
            <person name="Hazzouri K.M."/>
            <person name="Gros-Balthazard M."/>
            <person name="Flowers J.M."/>
            <person name="Copetti D."/>
            <person name="Lemansour A."/>
            <person name="Lebrun M."/>
            <person name="Masmoudi K."/>
            <person name="Ferrand S."/>
            <person name="Dhar M.I."/>
            <person name="Fresquez Z.A."/>
            <person name="Rosas U."/>
            <person name="Zhang J."/>
            <person name="Talag J."/>
            <person name="Lee S."/>
            <person name="Kudrna D."/>
            <person name="Powell R.F."/>
            <person name="Leitch I.J."/>
            <person name="Krueger R.R."/>
            <person name="Wing R.A."/>
            <person name="Amiri K.M.A."/>
            <person name="Purugganan M.D."/>
        </authorList>
    </citation>
    <scope>NUCLEOTIDE SEQUENCE [LARGE SCALE GENOMIC DNA]</scope>
    <source>
        <strain evidence="3">cv. Khalas</strain>
    </source>
</reference>
<dbReference type="OrthoDB" id="1932754at2759"/>
<reference evidence="4 5" key="2">
    <citation type="submission" date="2025-04" db="UniProtKB">
        <authorList>
            <consortium name="RefSeq"/>
        </authorList>
    </citation>
    <scope>IDENTIFICATION</scope>
    <source>
        <tissue evidence="4 5">Young leaves</tissue>
    </source>
</reference>
<dbReference type="RefSeq" id="XP_038983327.1">
    <property type="nucleotide sequence ID" value="XM_039127399.1"/>
</dbReference>
<dbReference type="Pfam" id="PF03108">
    <property type="entry name" value="DBD_Tnp_Mut"/>
    <property type="match status" value="1"/>
</dbReference>
<dbReference type="InterPro" id="IPR004332">
    <property type="entry name" value="Transposase_MuDR"/>
</dbReference>
<dbReference type="PANTHER" id="PTHR31973:SF166">
    <property type="entry name" value="OS10G0104700 PROTEIN"/>
    <property type="match status" value="1"/>
</dbReference>
<evidence type="ECO:0000313" key="5">
    <source>
        <dbReference type="RefSeq" id="XP_038983327.1"/>
    </source>
</evidence>
<gene>
    <name evidence="4 5 6 7" type="primary">LOC120103888</name>
</gene>
<dbReference type="AlphaFoldDB" id="A0A8B9A9G8"/>